<sequence>MVDFNVNGKVAVVTGGTRGLGFYCAEALVENGADTVVITSRKADACEQAKKELEKLAESKGKKCKIIAIPSDLADEKSCTHFFEETTKQVSKVDILIANAGASWGAPLDEHPVSAVKKVLHLNVVAVFQTIQLFAPLLEKSGTVEDPSRVLIMSSVVSLVASEPVGTYGYLASKAGVSHLGKNLAVQLGPKNILVNSMAPGFFPSKMSNGMLEMAGDMMIESNPRRRLGVKEDIKSACIFLCSKQSNYVNGIVLPIDGGAHLAGLPKF</sequence>
<evidence type="ECO:0000313" key="1">
    <source>
        <dbReference type="EMBL" id="KAJ9097998.1"/>
    </source>
</evidence>
<dbReference type="Proteomes" id="UP001241377">
    <property type="component" value="Unassembled WGS sequence"/>
</dbReference>
<reference evidence="1" key="1">
    <citation type="submission" date="2023-04" db="EMBL/GenBank/DDBJ databases">
        <title>Draft Genome sequencing of Naganishia species isolated from polar environments using Oxford Nanopore Technology.</title>
        <authorList>
            <person name="Leo P."/>
            <person name="Venkateswaran K."/>
        </authorList>
    </citation>
    <scope>NUCLEOTIDE SEQUENCE</scope>
    <source>
        <strain evidence="1">MNA-CCFEE 5261</strain>
    </source>
</reference>
<evidence type="ECO:0000313" key="2">
    <source>
        <dbReference type="Proteomes" id="UP001241377"/>
    </source>
</evidence>
<gene>
    <name evidence="1" type="ORF">QFC19_006550</name>
</gene>
<accession>A0ACC2VG08</accession>
<protein>
    <submittedName>
        <fullName evidence="1">Uncharacterized protein</fullName>
    </submittedName>
</protein>
<dbReference type="EMBL" id="JASBWR010000080">
    <property type="protein sequence ID" value="KAJ9097998.1"/>
    <property type="molecule type" value="Genomic_DNA"/>
</dbReference>
<proteinExistence type="predicted"/>
<organism evidence="1 2">
    <name type="scientific">Naganishia cerealis</name>
    <dbReference type="NCBI Taxonomy" id="610337"/>
    <lineage>
        <taxon>Eukaryota</taxon>
        <taxon>Fungi</taxon>
        <taxon>Dikarya</taxon>
        <taxon>Basidiomycota</taxon>
        <taxon>Agaricomycotina</taxon>
        <taxon>Tremellomycetes</taxon>
        <taxon>Filobasidiales</taxon>
        <taxon>Filobasidiaceae</taxon>
        <taxon>Naganishia</taxon>
    </lineage>
</organism>
<name>A0ACC2VG08_9TREE</name>
<comment type="caution">
    <text evidence="1">The sequence shown here is derived from an EMBL/GenBank/DDBJ whole genome shotgun (WGS) entry which is preliminary data.</text>
</comment>
<keyword evidence="2" id="KW-1185">Reference proteome</keyword>